<dbReference type="FunFam" id="3.10.129.10:FF:000022">
    <property type="entry name" value="Phenylacetic acid degradation protein"/>
    <property type="match status" value="1"/>
</dbReference>
<organism evidence="4 5">
    <name type="scientific">Streptosporangium carneum</name>
    <dbReference type="NCBI Taxonomy" id="47481"/>
    <lineage>
        <taxon>Bacteria</taxon>
        <taxon>Bacillati</taxon>
        <taxon>Actinomycetota</taxon>
        <taxon>Actinomycetes</taxon>
        <taxon>Streptosporangiales</taxon>
        <taxon>Streptosporangiaceae</taxon>
        <taxon>Streptosporangium</taxon>
    </lineage>
</organism>
<comment type="similarity">
    <text evidence="1">Belongs to the thioesterase PaaI family.</text>
</comment>
<dbReference type="Gene3D" id="3.10.129.10">
    <property type="entry name" value="Hotdog Thioesterase"/>
    <property type="match status" value="1"/>
</dbReference>
<dbReference type="NCBIfam" id="TIGR02286">
    <property type="entry name" value="PaaD"/>
    <property type="match status" value="1"/>
</dbReference>
<name>A0A9W6HYX4_9ACTN</name>
<dbReference type="CDD" id="cd03443">
    <property type="entry name" value="PaaI_thioesterase"/>
    <property type="match status" value="1"/>
</dbReference>
<dbReference type="InterPro" id="IPR052723">
    <property type="entry name" value="Acyl-CoA_thioesterase_PaaI"/>
</dbReference>
<dbReference type="EMBL" id="BSEV01000003">
    <property type="protein sequence ID" value="GLK08940.1"/>
    <property type="molecule type" value="Genomic_DNA"/>
</dbReference>
<dbReference type="Proteomes" id="UP001143474">
    <property type="component" value="Unassembled WGS sequence"/>
</dbReference>
<dbReference type="SUPFAM" id="SSF54637">
    <property type="entry name" value="Thioesterase/thiol ester dehydrase-isomerase"/>
    <property type="match status" value="1"/>
</dbReference>
<dbReference type="PANTHER" id="PTHR42856">
    <property type="entry name" value="ACYL-COENZYME A THIOESTERASE PAAI"/>
    <property type="match status" value="1"/>
</dbReference>
<dbReference type="InterPro" id="IPR011973">
    <property type="entry name" value="PaaD"/>
</dbReference>
<dbReference type="Pfam" id="PF03061">
    <property type="entry name" value="4HBT"/>
    <property type="match status" value="1"/>
</dbReference>
<reference evidence="4" key="1">
    <citation type="journal article" date="2014" name="Int. J. Syst. Evol. Microbiol.">
        <title>Complete genome sequence of Corynebacterium casei LMG S-19264T (=DSM 44701T), isolated from a smear-ripened cheese.</title>
        <authorList>
            <consortium name="US DOE Joint Genome Institute (JGI-PGF)"/>
            <person name="Walter F."/>
            <person name="Albersmeier A."/>
            <person name="Kalinowski J."/>
            <person name="Ruckert C."/>
        </authorList>
    </citation>
    <scope>NUCLEOTIDE SEQUENCE</scope>
    <source>
        <strain evidence="4">VKM Ac-2007</strain>
    </source>
</reference>
<dbReference type="PANTHER" id="PTHR42856:SF1">
    <property type="entry name" value="ACYL-COENZYME A THIOESTERASE PAAI"/>
    <property type="match status" value="1"/>
</dbReference>
<keyword evidence="5" id="KW-1185">Reference proteome</keyword>
<evidence type="ECO:0000313" key="5">
    <source>
        <dbReference type="Proteomes" id="UP001143474"/>
    </source>
</evidence>
<sequence>MSVKADPARAVNPAAVADPVCRSLGIALEEVAAGRARLRMRISEDMLNGHGTAHGGYLFLLADAAFAYACNAHGPVAVAQSAQVTFLRPAAAGDELVAEAVERARYGRHGVYDVTVRRPAGEIVAEFRGQSVTVSGRPVETVSGRPRETTR</sequence>
<accession>A0A9W6HYX4</accession>
<keyword evidence="2" id="KW-0378">Hydrolase</keyword>
<protein>
    <submittedName>
        <fullName evidence="4">Phenylacetic acid degradation protein PaaD</fullName>
    </submittedName>
</protein>
<dbReference type="RefSeq" id="WP_271217417.1">
    <property type="nucleotide sequence ID" value="NZ_BAAAVD010000065.1"/>
</dbReference>
<comment type="caution">
    <text evidence="4">The sequence shown here is derived from an EMBL/GenBank/DDBJ whole genome shotgun (WGS) entry which is preliminary data.</text>
</comment>
<evidence type="ECO:0000256" key="2">
    <source>
        <dbReference type="ARBA" id="ARBA00022801"/>
    </source>
</evidence>
<feature type="domain" description="Thioesterase" evidence="3">
    <location>
        <begin position="50"/>
        <end position="122"/>
    </location>
</feature>
<dbReference type="InterPro" id="IPR003736">
    <property type="entry name" value="PAAI_dom"/>
</dbReference>
<evidence type="ECO:0000259" key="3">
    <source>
        <dbReference type="Pfam" id="PF03061"/>
    </source>
</evidence>
<evidence type="ECO:0000313" key="4">
    <source>
        <dbReference type="EMBL" id="GLK08940.1"/>
    </source>
</evidence>
<dbReference type="NCBIfam" id="TIGR00369">
    <property type="entry name" value="unchar_dom_1"/>
    <property type="match status" value="1"/>
</dbReference>
<proteinExistence type="inferred from homology"/>
<dbReference type="GO" id="GO:0016289">
    <property type="term" value="F:acyl-CoA hydrolase activity"/>
    <property type="evidence" value="ECO:0007669"/>
    <property type="project" value="TreeGrafter"/>
</dbReference>
<dbReference type="InterPro" id="IPR029069">
    <property type="entry name" value="HotDog_dom_sf"/>
</dbReference>
<dbReference type="AlphaFoldDB" id="A0A9W6HYX4"/>
<gene>
    <name evidence="4" type="primary">paaI</name>
    <name evidence="4" type="ORF">GCM10017600_23450</name>
</gene>
<reference evidence="4" key="2">
    <citation type="submission" date="2023-01" db="EMBL/GenBank/DDBJ databases">
        <authorList>
            <person name="Sun Q."/>
            <person name="Evtushenko L."/>
        </authorList>
    </citation>
    <scope>NUCLEOTIDE SEQUENCE</scope>
    <source>
        <strain evidence="4">VKM Ac-2007</strain>
    </source>
</reference>
<dbReference type="InterPro" id="IPR006683">
    <property type="entry name" value="Thioestr_dom"/>
</dbReference>
<evidence type="ECO:0000256" key="1">
    <source>
        <dbReference type="ARBA" id="ARBA00008324"/>
    </source>
</evidence>